<accession>A0ABQ4I7V9</accession>
<evidence type="ECO:0000313" key="3">
    <source>
        <dbReference type="Proteomes" id="UP000647860"/>
    </source>
</evidence>
<reference evidence="2 3" key="1">
    <citation type="submission" date="2021-01" db="EMBL/GenBank/DDBJ databases">
        <title>Whole genome shotgun sequence of Verrucosispora gifhornensis NBRC 16317.</title>
        <authorList>
            <person name="Komaki H."/>
            <person name="Tamura T."/>
        </authorList>
    </citation>
    <scope>NUCLEOTIDE SEQUENCE [LARGE SCALE GENOMIC DNA]</scope>
    <source>
        <strain evidence="2 3">NBRC 16317</strain>
    </source>
</reference>
<feature type="compositionally biased region" description="Pro residues" evidence="1">
    <location>
        <begin position="144"/>
        <end position="153"/>
    </location>
</feature>
<keyword evidence="3" id="KW-1185">Reference proteome</keyword>
<sequence>MIPEEDRQASWLGGYRTIEADIRQMREFADRLRAEVESNYTPHLRYIASDMLTQVSNPADAFIELVQFMRAHWETQQAATNAVWGVGHTTGHLAEAAHQVALRYGDADAFSAARVADIERALARPGITAAPPTPSPSFADPTGPDQPGPVVLP</sequence>
<proteinExistence type="predicted"/>
<evidence type="ECO:0000313" key="2">
    <source>
        <dbReference type="EMBL" id="GIJ13987.1"/>
    </source>
</evidence>
<gene>
    <name evidence="2" type="ORF">Vgi01_06710</name>
</gene>
<dbReference type="RefSeq" id="WP_204290105.1">
    <property type="nucleotide sequence ID" value="NZ_BAAAGZ010000024.1"/>
</dbReference>
<protein>
    <submittedName>
        <fullName evidence="2">Uncharacterized protein</fullName>
    </submittedName>
</protein>
<dbReference type="Proteomes" id="UP000647860">
    <property type="component" value="Unassembled WGS sequence"/>
</dbReference>
<feature type="region of interest" description="Disordered" evidence="1">
    <location>
        <begin position="125"/>
        <end position="153"/>
    </location>
</feature>
<name>A0ABQ4I7V9_9ACTN</name>
<comment type="caution">
    <text evidence="2">The sequence shown here is derived from an EMBL/GenBank/DDBJ whole genome shotgun (WGS) entry which is preliminary data.</text>
</comment>
<organism evidence="2 3">
    <name type="scientific">Micromonospora gifhornensis</name>
    <dbReference type="NCBI Taxonomy" id="84594"/>
    <lineage>
        <taxon>Bacteria</taxon>
        <taxon>Bacillati</taxon>
        <taxon>Actinomycetota</taxon>
        <taxon>Actinomycetes</taxon>
        <taxon>Micromonosporales</taxon>
        <taxon>Micromonosporaceae</taxon>
        <taxon>Micromonospora</taxon>
    </lineage>
</organism>
<dbReference type="EMBL" id="BOPA01000006">
    <property type="protein sequence ID" value="GIJ13987.1"/>
    <property type="molecule type" value="Genomic_DNA"/>
</dbReference>
<evidence type="ECO:0000256" key="1">
    <source>
        <dbReference type="SAM" id="MobiDB-lite"/>
    </source>
</evidence>